<dbReference type="GO" id="GO:0003700">
    <property type="term" value="F:DNA-binding transcription factor activity"/>
    <property type="evidence" value="ECO:0007669"/>
    <property type="project" value="InterPro"/>
</dbReference>
<evidence type="ECO:0000313" key="7">
    <source>
        <dbReference type="Proteomes" id="UP000450676"/>
    </source>
</evidence>
<proteinExistence type="inferred from homology"/>
<evidence type="ECO:0000256" key="3">
    <source>
        <dbReference type="ARBA" id="ARBA00023125"/>
    </source>
</evidence>
<dbReference type="GO" id="GO:0006351">
    <property type="term" value="P:DNA-templated transcription"/>
    <property type="evidence" value="ECO:0007669"/>
    <property type="project" value="TreeGrafter"/>
</dbReference>
<comment type="caution">
    <text evidence="6">The sequence shown here is derived from an EMBL/GenBank/DDBJ whole genome shotgun (WGS) entry which is preliminary data.</text>
</comment>
<organism evidence="6 7">
    <name type="scientific">Pseudoduganella aquatica</name>
    <dbReference type="NCBI Taxonomy" id="2660641"/>
    <lineage>
        <taxon>Bacteria</taxon>
        <taxon>Pseudomonadati</taxon>
        <taxon>Pseudomonadota</taxon>
        <taxon>Betaproteobacteria</taxon>
        <taxon>Burkholderiales</taxon>
        <taxon>Oxalobacteraceae</taxon>
        <taxon>Telluria group</taxon>
        <taxon>Pseudoduganella</taxon>
    </lineage>
</organism>
<dbReference type="RefSeq" id="WP_161074345.1">
    <property type="nucleotide sequence ID" value="NZ_CP086370.1"/>
</dbReference>
<keyword evidence="2" id="KW-0805">Transcription regulation</keyword>
<keyword evidence="7" id="KW-1185">Reference proteome</keyword>
<dbReference type="SUPFAM" id="SSF53850">
    <property type="entry name" value="Periplasmic binding protein-like II"/>
    <property type="match status" value="1"/>
</dbReference>
<dbReference type="Pfam" id="PF00126">
    <property type="entry name" value="HTH_1"/>
    <property type="match status" value="1"/>
</dbReference>
<comment type="similarity">
    <text evidence="1">Belongs to the LysR transcriptional regulatory family.</text>
</comment>
<sequence>MDRLDAMKVFCTVVETGGFSRAADKLGISTSSVTNQVAALEAHFGVKLLNRTTRSMSLTGEGRQCHAYALRLLADMGELEDSLQESAQQPRGVLRVDMPGILARRFVAPALPRFMARYPDITLKMTAGDRMIDMVEEGVDVLLRIGELPDSQLVARTLCGTQYITCASPGFIERHGMPQAPEQLGDFACLNFLYPKSRQVRAWRFQHEGEAFSFTPQGKVAMDHVEALIAAAEAGAGIVQHMSVSLREPLRSGALVPLLQDWQAAGPDVSVLYQHKHQRAAKVKAFVDFVAELFAEHGGLRAAR</sequence>
<dbReference type="InterPro" id="IPR000847">
    <property type="entry name" value="LysR_HTH_N"/>
</dbReference>
<gene>
    <name evidence="6" type="ORF">GTP77_22260</name>
</gene>
<dbReference type="InterPro" id="IPR058163">
    <property type="entry name" value="LysR-type_TF_proteobact-type"/>
</dbReference>
<dbReference type="InterPro" id="IPR005119">
    <property type="entry name" value="LysR_subst-bd"/>
</dbReference>
<evidence type="ECO:0000313" key="6">
    <source>
        <dbReference type="EMBL" id="MYN10049.1"/>
    </source>
</evidence>
<dbReference type="FunFam" id="1.10.10.10:FF:000001">
    <property type="entry name" value="LysR family transcriptional regulator"/>
    <property type="match status" value="1"/>
</dbReference>
<dbReference type="Proteomes" id="UP000450676">
    <property type="component" value="Unassembled WGS sequence"/>
</dbReference>
<dbReference type="PROSITE" id="PS50931">
    <property type="entry name" value="HTH_LYSR"/>
    <property type="match status" value="1"/>
</dbReference>
<reference evidence="6 7" key="1">
    <citation type="submission" date="2019-12" db="EMBL/GenBank/DDBJ databases">
        <title>Novel species isolated from a subtropical stream in China.</title>
        <authorList>
            <person name="Lu H."/>
        </authorList>
    </citation>
    <scope>NUCLEOTIDE SEQUENCE [LARGE SCALE GENOMIC DNA]</scope>
    <source>
        <strain evidence="6 7">FT127W</strain>
    </source>
</reference>
<dbReference type="PANTHER" id="PTHR30537">
    <property type="entry name" value="HTH-TYPE TRANSCRIPTIONAL REGULATOR"/>
    <property type="match status" value="1"/>
</dbReference>
<feature type="domain" description="HTH lysR-type" evidence="5">
    <location>
        <begin position="1"/>
        <end position="59"/>
    </location>
</feature>
<dbReference type="EMBL" id="WWCU01000031">
    <property type="protein sequence ID" value="MYN10049.1"/>
    <property type="molecule type" value="Genomic_DNA"/>
</dbReference>
<dbReference type="InterPro" id="IPR036388">
    <property type="entry name" value="WH-like_DNA-bd_sf"/>
</dbReference>
<dbReference type="InterPro" id="IPR036390">
    <property type="entry name" value="WH_DNA-bd_sf"/>
</dbReference>
<protein>
    <submittedName>
        <fullName evidence="6">LysR family transcriptional regulator</fullName>
    </submittedName>
</protein>
<dbReference type="Gene3D" id="3.40.190.290">
    <property type="match status" value="1"/>
</dbReference>
<dbReference type="PANTHER" id="PTHR30537:SF72">
    <property type="entry name" value="LYSR FAMILY TRANSCRIPTIONAL REGULATOR"/>
    <property type="match status" value="1"/>
</dbReference>
<dbReference type="Pfam" id="PF03466">
    <property type="entry name" value="LysR_substrate"/>
    <property type="match status" value="1"/>
</dbReference>
<evidence type="ECO:0000256" key="2">
    <source>
        <dbReference type="ARBA" id="ARBA00023015"/>
    </source>
</evidence>
<evidence type="ECO:0000256" key="4">
    <source>
        <dbReference type="ARBA" id="ARBA00023163"/>
    </source>
</evidence>
<dbReference type="SUPFAM" id="SSF46785">
    <property type="entry name" value="Winged helix' DNA-binding domain"/>
    <property type="match status" value="1"/>
</dbReference>
<name>A0A7X4HF36_9BURK</name>
<dbReference type="GO" id="GO:0043565">
    <property type="term" value="F:sequence-specific DNA binding"/>
    <property type="evidence" value="ECO:0007669"/>
    <property type="project" value="TreeGrafter"/>
</dbReference>
<keyword evidence="3" id="KW-0238">DNA-binding</keyword>
<dbReference type="Gene3D" id="1.10.10.10">
    <property type="entry name" value="Winged helix-like DNA-binding domain superfamily/Winged helix DNA-binding domain"/>
    <property type="match status" value="1"/>
</dbReference>
<evidence type="ECO:0000259" key="5">
    <source>
        <dbReference type="PROSITE" id="PS50931"/>
    </source>
</evidence>
<accession>A0A7X4HF36</accession>
<keyword evidence="4" id="KW-0804">Transcription</keyword>
<dbReference type="AlphaFoldDB" id="A0A7X4HF36"/>
<dbReference type="FunFam" id="3.40.190.290:FF:000001">
    <property type="entry name" value="Transcriptional regulator, LysR family"/>
    <property type="match status" value="1"/>
</dbReference>
<evidence type="ECO:0000256" key="1">
    <source>
        <dbReference type="ARBA" id="ARBA00009437"/>
    </source>
</evidence>